<feature type="region of interest" description="Disordered" evidence="1">
    <location>
        <begin position="1"/>
        <end position="56"/>
    </location>
</feature>
<dbReference type="EMBL" id="JAHCVI010000006">
    <property type="protein sequence ID" value="KAG7284018.1"/>
    <property type="molecule type" value="Genomic_DNA"/>
</dbReference>
<comment type="caution">
    <text evidence="2">The sequence shown here is derived from an EMBL/GenBank/DDBJ whole genome shotgun (WGS) entry which is preliminary data.</text>
</comment>
<accession>A0AAD4ERF3</accession>
<dbReference type="Proteomes" id="UP001197093">
    <property type="component" value="Unassembled WGS sequence"/>
</dbReference>
<evidence type="ECO:0000313" key="3">
    <source>
        <dbReference type="Proteomes" id="UP001197093"/>
    </source>
</evidence>
<proteinExistence type="predicted"/>
<reference evidence="2" key="1">
    <citation type="submission" date="2023-02" db="EMBL/GenBank/DDBJ databases">
        <authorList>
            <person name="Palmer J.M."/>
        </authorList>
    </citation>
    <scope>NUCLEOTIDE SEQUENCE</scope>
    <source>
        <strain evidence="2">FW57</strain>
    </source>
</reference>
<name>A0AAD4ERF3_9PEZI</name>
<organism evidence="2 3">
    <name type="scientific">Staphylotrichum longicolle</name>
    <dbReference type="NCBI Taxonomy" id="669026"/>
    <lineage>
        <taxon>Eukaryota</taxon>
        <taxon>Fungi</taxon>
        <taxon>Dikarya</taxon>
        <taxon>Ascomycota</taxon>
        <taxon>Pezizomycotina</taxon>
        <taxon>Sordariomycetes</taxon>
        <taxon>Sordariomycetidae</taxon>
        <taxon>Sordariales</taxon>
        <taxon>Chaetomiaceae</taxon>
        <taxon>Staphylotrichum</taxon>
    </lineage>
</organism>
<dbReference type="PANTHER" id="PTHR34213">
    <property type="entry name" value="NUCLEAR TRANSPORT FACTOR 2 (NTF2) FAMILY PROTEIN"/>
    <property type="match status" value="1"/>
</dbReference>
<gene>
    <name evidence="2" type="ORF">NEMBOFW57_010376</name>
</gene>
<evidence type="ECO:0000313" key="2">
    <source>
        <dbReference type="EMBL" id="KAG7284018.1"/>
    </source>
</evidence>
<protein>
    <submittedName>
        <fullName evidence="2">Uncharacterized protein</fullName>
    </submittedName>
</protein>
<feature type="compositionally biased region" description="Polar residues" evidence="1">
    <location>
        <begin position="38"/>
        <end position="52"/>
    </location>
</feature>
<dbReference type="AlphaFoldDB" id="A0AAD4ERF3"/>
<sequence>MTTATLAASQGQSLGESSTVHFPSDPNLPGKHFEPRQTDPTGDHTPNPSKSLPLSPARKALVDDIISLYEMGATVQRMQRYTPDAVYNDELGYADDRYRIAGQWFGLPYVFSGARSRGHEVVTNDRDLIQFRHEMEWRPKLVPKTLTLKSLVSLSLDPATADSEFIRVKYHKDQAGAKDYSNEGPGAMLKKWQADATAGMLSALDADLREFASDKGAGSR</sequence>
<keyword evidence="3" id="KW-1185">Reference proteome</keyword>
<evidence type="ECO:0000256" key="1">
    <source>
        <dbReference type="SAM" id="MobiDB-lite"/>
    </source>
</evidence>
<dbReference type="PANTHER" id="PTHR34213:SF2">
    <property type="entry name" value="NUCLEAR TRANSPORT FACTOR 2 (NTF2) FAMILY PROTEIN"/>
    <property type="match status" value="1"/>
</dbReference>
<feature type="compositionally biased region" description="Polar residues" evidence="1">
    <location>
        <begin position="1"/>
        <end position="21"/>
    </location>
</feature>